<dbReference type="InterPro" id="IPR043150">
    <property type="entry name" value="Phytochrome_PHY_sf"/>
</dbReference>
<keyword evidence="9" id="KW-1185">Reference proteome</keyword>
<evidence type="ECO:0000256" key="4">
    <source>
        <dbReference type="ARBA" id="ARBA00022991"/>
    </source>
</evidence>
<dbReference type="Pfam" id="PF00360">
    <property type="entry name" value="PHY"/>
    <property type="match status" value="1"/>
</dbReference>
<dbReference type="InterPro" id="IPR035965">
    <property type="entry name" value="PAS-like_dom_sf"/>
</dbReference>
<dbReference type="InterPro" id="IPR001294">
    <property type="entry name" value="Phytochrome"/>
</dbReference>
<dbReference type="Pfam" id="PF13581">
    <property type="entry name" value="HATPase_c_2"/>
    <property type="match status" value="1"/>
</dbReference>
<evidence type="ECO:0000313" key="8">
    <source>
        <dbReference type="EMBL" id="MDO1559182.1"/>
    </source>
</evidence>
<dbReference type="RefSeq" id="WP_302109605.1">
    <property type="nucleotide sequence ID" value="NZ_JAUKTR010000002.1"/>
</dbReference>
<keyword evidence="2" id="KW-0600">Photoreceptor protein</keyword>
<accession>A0ABT8SKT4</accession>
<sequence length="707" mass="76527">MTTPDLTDCDREPIHVPGAIQPHGVLLAFEPATWAIHVAAGPTEAMLGGRPEDLLGRAVDEIFPAARFLLEEGEGYVGLMQGAGGEPFDATVHASGGLTLLELEPSNGAGDSGMALLAALERADAAMEAAADMEGLCDRAAQALRRLTGFERVMIYRFLDDGAGRVVAEARDPEARAFLHHHFPATDIPRQARALYLRNRIRVIPDAGYTPWPLVSAEGPEAAAAFDLSDSVLRSVSPIHLAYLKNMGVGASASVSIVRDGALWGLAAFHHPEPRLMPHGVRAVCRSIAASLSRRLRALEETVYHRDRARLRNRQDAILARAEAEPHQGAALLEGLEELLGAVDAHGVAVRIGDRMAAQGMTPPAEALPPLFDWLKGEAGKGVFTSHRLGAEYEPAQAWTGKASGVAAVSMGGDAPAQIAWFRAERLQEVIWAGDPHKAMNAESGMLTPRASFAEWAQTVRGQAKPFSHAEVEAVRSLAEQLQELHRRRAVQDMNRRLAAAVADRDEQLAQKDFLLREVNHRVQNNLQLVSSFLGVQRRQTIDPVARAQLEEAARRMRAVGLLHRRLYQSDEVRAVDMDRYLDELARDLLGTVDAQWANNLRIVAAPVRLPTDRAVTIGLVVTELMLNAIKYAYEGRAGPIEVSLDLESEAVRVAVSDQGVGRGEGVSDQGGFGSQVLHALVRQLGGRLAYLDNGPGTRALLTVPAR</sequence>
<dbReference type="SUPFAM" id="SSF55781">
    <property type="entry name" value="GAF domain-like"/>
    <property type="match status" value="2"/>
</dbReference>
<dbReference type="InterPro" id="IPR003594">
    <property type="entry name" value="HATPase_dom"/>
</dbReference>
<dbReference type="InterPro" id="IPR011495">
    <property type="entry name" value="Sig_transdc_His_kin_sub2_dim/P"/>
</dbReference>
<evidence type="ECO:0000256" key="2">
    <source>
        <dbReference type="ARBA" id="ARBA00022543"/>
    </source>
</evidence>
<evidence type="ECO:0000259" key="7">
    <source>
        <dbReference type="PROSITE" id="PS50109"/>
    </source>
</evidence>
<comment type="similarity">
    <text evidence="1">In the N-terminal section; belongs to the phytochrome family.</text>
</comment>
<keyword evidence="8" id="KW-0418">Kinase</keyword>
<dbReference type="Gene3D" id="3.30.450.20">
    <property type="entry name" value="PAS domain"/>
    <property type="match status" value="2"/>
</dbReference>
<dbReference type="PROSITE" id="PS50109">
    <property type="entry name" value="HIS_KIN"/>
    <property type="match status" value="1"/>
</dbReference>
<evidence type="ECO:0000256" key="5">
    <source>
        <dbReference type="ARBA" id="ARBA00023170"/>
    </source>
</evidence>
<dbReference type="Proteomes" id="UP001169063">
    <property type="component" value="Unassembled WGS sequence"/>
</dbReference>
<reference evidence="8" key="1">
    <citation type="submission" date="2023-07" db="EMBL/GenBank/DDBJ databases">
        <title>Brevundimonas soil sp. nov., isolated from the soil of chemical plant.</title>
        <authorList>
            <person name="Wu N."/>
        </authorList>
    </citation>
    <scope>NUCLEOTIDE SEQUENCE</scope>
    <source>
        <strain evidence="8">XZ-24</strain>
    </source>
</reference>
<dbReference type="Pfam" id="PF01590">
    <property type="entry name" value="GAF"/>
    <property type="match status" value="1"/>
</dbReference>
<dbReference type="EMBL" id="JAUKTR010000002">
    <property type="protein sequence ID" value="MDO1559182.1"/>
    <property type="molecule type" value="Genomic_DNA"/>
</dbReference>
<feature type="domain" description="Phytochrome chromophore attachment site" evidence="6">
    <location>
        <begin position="132"/>
        <end position="290"/>
    </location>
</feature>
<dbReference type="PANTHER" id="PTHR43065:SF23">
    <property type="entry name" value="SENSOR HISTIDINE KINASE PDTAS"/>
    <property type="match status" value="1"/>
</dbReference>
<keyword evidence="3" id="KW-0716">Sensory transduction</keyword>
<protein>
    <submittedName>
        <fullName evidence="8">Histidine kinase dimerization/phosphoacceptor domain -containing protein</fullName>
    </submittedName>
</protein>
<evidence type="ECO:0000256" key="1">
    <source>
        <dbReference type="ARBA" id="ARBA00006402"/>
    </source>
</evidence>
<dbReference type="InterPro" id="IPR016132">
    <property type="entry name" value="Phyto_chromo_attachment"/>
</dbReference>
<dbReference type="Gene3D" id="3.30.450.40">
    <property type="match status" value="1"/>
</dbReference>
<dbReference type="Pfam" id="PF08446">
    <property type="entry name" value="PAS_2"/>
    <property type="match status" value="1"/>
</dbReference>
<dbReference type="InterPro" id="IPR029016">
    <property type="entry name" value="GAF-like_dom_sf"/>
</dbReference>
<dbReference type="PANTHER" id="PTHR43065">
    <property type="entry name" value="SENSOR HISTIDINE KINASE"/>
    <property type="match status" value="1"/>
</dbReference>
<dbReference type="InterPro" id="IPR036890">
    <property type="entry name" value="HATPase_C_sf"/>
</dbReference>
<dbReference type="InterPro" id="IPR013654">
    <property type="entry name" value="PAS_2"/>
</dbReference>
<evidence type="ECO:0000313" key="9">
    <source>
        <dbReference type="Proteomes" id="UP001169063"/>
    </source>
</evidence>
<dbReference type="PRINTS" id="PR01033">
    <property type="entry name" value="PHYTOCHROME"/>
</dbReference>
<evidence type="ECO:0000259" key="6">
    <source>
        <dbReference type="PROSITE" id="PS50046"/>
    </source>
</evidence>
<dbReference type="Gene3D" id="3.30.450.270">
    <property type="match status" value="1"/>
</dbReference>
<keyword evidence="8" id="KW-0808">Transferase</keyword>
<proteinExistence type="inferred from homology"/>
<dbReference type="SMART" id="SM00387">
    <property type="entry name" value="HATPase_c"/>
    <property type="match status" value="1"/>
</dbReference>
<feature type="domain" description="Histidine kinase" evidence="7">
    <location>
        <begin position="518"/>
        <end position="707"/>
    </location>
</feature>
<gene>
    <name evidence="8" type="ORF">Q0812_07045</name>
</gene>
<dbReference type="Gene3D" id="3.30.565.10">
    <property type="entry name" value="Histidine kinase-like ATPase, C-terminal domain"/>
    <property type="match status" value="1"/>
</dbReference>
<comment type="caution">
    <text evidence="8">The sequence shown here is derived from an EMBL/GenBank/DDBJ whole genome shotgun (WGS) entry which is preliminary data.</text>
</comment>
<evidence type="ECO:0000256" key="3">
    <source>
        <dbReference type="ARBA" id="ARBA00022606"/>
    </source>
</evidence>
<dbReference type="Pfam" id="PF07568">
    <property type="entry name" value="HisKA_2"/>
    <property type="match status" value="1"/>
</dbReference>
<dbReference type="InterPro" id="IPR013515">
    <property type="entry name" value="Phytochrome_cen-reg"/>
</dbReference>
<organism evidence="8 9">
    <name type="scientific">Peiella sedimenti</name>
    <dbReference type="NCBI Taxonomy" id="3061083"/>
    <lineage>
        <taxon>Bacteria</taxon>
        <taxon>Pseudomonadati</taxon>
        <taxon>Pseudomonadota</taxon>
        <taxon>Alphaproteobacteria</taxon>
        <taxon>Caulobacterales</taxon>
        <taxon>Caulobacteraceae</taxon>
        <taxon>Peiella</taxon>
    </lineage>
</organism>
<dbReference type="InterPro" id="IPR005467">
    <property type="entry name" value="His_kinase_dom"/>
</dbReference>
<dbReference type="InterPro" id="IPR003018">
    <property type="entry name" value="GAF"/>
</dbReference>
<dbReference type="SMART" id="SM00065">
    <property type="entry name" value="GAF"/>
    <property type="match status" value="1"/>
</dbReference>
<dbReference type="SUPFAM" id="SSF55874">
    <property type="entry name" value="ATPase domain of HSP90 chaperone/DNA topoisomerase II/histidine kinase"/>
    <property type="match status" value="1"/>
</dbReference>
<name>A0ABT8SKT4_9CAUL</name>
<dbReference type="GO" id="GO:0016301">
    <property type="term" value="F:kinase activity"/>
    <property type="evidence" value="ECO:0007669"/>
    <property type="project" value="UniProtKB-KW"/>
</dbReference>
<dbReference type="SUPFAM" id="SSF55785">
    <property type="entry name" value="PYP-like sensor domain (PAS domain)"/>
    <property type="match status" value="1"/>
</dbReference>
<dbReference type="PROSITE" id="PS50046">
    <property type="entry name" value="PHYTOCHROME_2"/>
    <property type="match status" value="1"/>
</dbReference>
<keyword evidence="4" id="KW-0157">Chromophore</keyword>
<keyword evidence="5" id="KW-0675">Receptor</keyword>